<dbReference type="Pfam" id="PF08448">
    <property type="entry name" value="PAS_4"/>
    <property type="match status" value="1"/>
</dbReference>
<dbReference type="PANTHER" id="PTHR43304">
    <property type="entry name" value="PHYTOCHROME-LIKE PROTEIN CPH1"/>
    <property type="match status" value="1"/>
</dbReference>
<dbReference type="InterPro" id="IPR013656">
    <property type="entry name" value="PAS_4"/>
</dbReference>
<dbReference type="CDD" id="cd00082">
    <property type="entry name" value="HisKA"/>
    <property type="match status" value="1"/>
</dbReference>
<reference evidence="10" key="1">
    <citation type="journal article" date="2019" name="Int. J. Syst. Evol. Microbiol.">
        <title>The Global Catalogue of Microorganisms (GCM) 10K type strain sequencing project: providing services to taxonomists for standard genome sequencing and annotation.</title>
        <authorList>
            <consortium name="The Broad Institute Genomics Platform"/>
            <consortium name="The Broad Institute Genome Sequencing Center for Infectious Disease"/>
            <person name="Wu L."/>
            <person name="Ma J."/>
        </authorList>
    </citation>
    <scope>NUCLEOTIDE SEQUENCE [LARGE SCALE GENOMIC DNA]</scope>
    <source>
        <strain evidence="10">JCM 31319</strain>
    </source>
</reference>
<dbReference type="SMART" id="SM00388">
    <property type="entry name" value="HisKA"/>
    <property type="match status" value="1"/>
</dbReference>
<dbReference type="Pfam" id="PF02518">
    <property type="entry name" value="HATPase_c"/>
    <property type="match status" value="1"/>
</dbReference>
<dbReference type="InterPro" id="IPR004358">
    <property type="entry name" value="Sig_transdc_His_kin-like_C"/>
</dbReference>
<feature type="domain" description="PAS" evidence="7">
    <location>
        <begin position="344"/>
        <end position="414"/>
    </location>
</feature>
<dbReference type="Proteomes" id="UP001597094">
    <property type="component" value="Unassembled WGS sequence"/>
</dbReference>
<keyword evidence="4" id="KW-0808">Transferase</keyword>
<organism evidence="9 10">
    <name type="scientific">Pontibacter rugosus</name>
    <dbReference type="NCBI Taxonomy" id="1745966"/>
    <lineage>
        <taxon>Bacteria</taxon>
        <taxon>Pseudomonadati</taxon>
        <taxon>Bacteroidota</taxon>
        <taxon>Cytophagia</taxon>
        <taxon>Cytophagales</taxon>
        <taxon>Hymenobacteraceae</taxon>
        <taxon>Pontibacter</taxon>
    </lineage>
</organism>
<comment type="catalytic activity">
    <reaction evidence="1">
        <text>ATP + protein L-histidine = ADP + protein N-phospho-L-histidine.</text>
        <dbReference type="EC" id="2.7.13.3"/>
    </reaction>
</comment>
<dbReference type="InterPro" id="IPR035965">
    <property type="entry name" value="PAS-like_dom_sf"/>
</dbReference>
<dbReference type="SUPFAM" id="SSF55785">
    <property type="entry name" value="PYP-like sensor domain (PAS domain)"/>
    <property type="match status" value="1"/>
</dbReference>
<evidence type="ECO:0000256" key="5">
    <source>
        <dbReference type="ARBA" id="ARBA00022777"/>
    </source>
</evidence>
<dbReference type="PROSITE" id="PS50109">
    <property type="entry name" value="HIS_KIN"/>
    <property type="match status" value="1"/>
</dbReference>
<dbReference type="NCBIfam" id="TIGR00229">
    <property type="entry name" value="sensory_box"/>
    <property type="match status" value="1"/>
</dbReference>
<accession>A0ABW3SLI4</accession>
<dbReference type="CDD" id="cd00130">
    <property type="entry name" value="PAS"/>
    <property type="match status" value="1"/>
</dbReference>
<evidence type="ECO:0000313" key="10">
    <source>
        <dbReference type="Proteomes" id="UP001597094"/>
    </source>
</evidence>
<dbReference type="SMART" id="SM00091">
    <property type="entry name" value="PAS"/>
    <property type="match status" value="1"/>
</dbReference>
<dbReference type="Gene3D" id="3.30.565.10">
    <property type="entry name" value="Histidine kinase-like ATPase, C-terminal domain"/>
    <property type="match status" value="1"/>
</dbReference>
<dbReference type="PROSITE" id="PS50112">
    <property type="entry name" value="PAS"/>
    <property type="match status" value="1"/>
</dbReference>
<dbReference type="SUPFAM" id="SSF55874">
    <property type="entry name" value="ATPase domain of HSP90 chaperone/DNA topoisomerase II/histidine kinase"/>
    <property type="match status" value="1"/>
</dbReference>
<dbReference type="InterPro" id="IPR052162">
    <property type="entry name" value="Sensor_kinase/Photoreceptor"/>
</dbReference>
<name>A0ABW3SLI4_9BACT</name>
<dbReference type="SMART" id="SM00387">
    <property type="entry name" value="HATPase_c"/>
    <property type="match status" value="1"/>
</dbReference>
<evidence type="ECO:0000256" key="1">
    <source>
        <dbReference type="ARBA" id="ARBA00000085"/>
    </source>
</evidence>
<feature type="domain" description="PAC" evidence="8">
    <location>
        <begin position="420"/>
        <end position="473"/>
    </location>
</feature>
<keyword evidence="5" id="KW-0418">Kinase</keyword>
<evidence type="ECO:0000259" key="8">
    <source>
        <dbReference type="PROSITE" id="PS50113"/>
    </source>
</evidence>
<dbReference type="InterPro" id="IPR003661">
    <property type="entry name" value="HisK_dim/P_dom"/>
</dbReference>
<proteinExistence type="predicted"/>
<feature type="domain" description="Histidine kinase" evidence="6">
    <location>
        <begin position="491"/>
        <end position="706"/>
    </location>
</feature>
<evidence type="ECO:0000259" key="6">
    <source>
        <dbReference type="PROSITE" id="PS50109"/>
    </source>
</evidence>
<dbReference type="Gene3D" id="3.30.450.20">
    <property type="entry name" value="PAS domain"/>
    <property type="match status" value="2"/>
</dbReference>
<evidence type="ECO:0000256" key="4">
    <source>
        <dbReference type="ARBA" id="ARBA00022679"/>
    </source>
</evidence>
<dbReference type="InterPro" id="IPR000700">
    <property type="entry name" value="PAS-assoc_C"/>
</dbReference>
<dbReference type="EMBL" id="JBHTLD010000013">
    <property type="protein sequence ID" value="MFD1185155.1"/>
    <property type="molecule type" value="Genomic_DNA"/>
</dbReference>
<dbReference type="InterPro" id="IPR036097">
    <property type="entry name" value="HisK_dim/P_sf"/>
</dbReference>
<dbReference type="GO" id="GO:0005524">
    <property type="term" value="F:ATP binding"/>
    <property type="evidence" value="ECO:0007669"/>
    <property type="project" value="UniProtKB-KW"/>
</dbReference>
<evidence type="ECO:0000256" key="2">
    <source>
        <dbReference type="ARBA" id="ARBA00012438"/>
    </source>
</evidence>
<dbReference type="PRINTS" id="PR00344">
    <property type="entry name" value="BCTRLSENSOR"/>
</dbReference>
<gene>
    <name evidence="9" type="ORF">ACFQ2O_02975</name>
</gene>
<dbReference type="InterPro" id="IPR005467">
    <property type="entry name" value="His_kinase_dom"/>
</dbReference>
<evidence type="ECO:0000313" key="9">
    <source>
        <dbReference type="EMBL" id="MFD1185155.1"/>
    </source>
</evidence>
<sequence>MQDIPDITTGASDNFLDQFRGGGEMGVMMRKYDWDSHPLGAPEHWPLSLKANVRLMLNSGFAMFIWWTKELYMFYNDAYIPALGKKHPSSFGSVAHQSWAEIWDQVGGIAEGILKDGQEFYAENLLLYLDRKGYSEETYWTLSYSPAFDDLGEVNGVFCACSEVTNAVVGQRRLKTLRDLSEALLQVKTLQQAGQTACDILNENVQDLPFSLIYLCNSTGTEAELVGKAGALDEQLIPLTIDLSTESPWQLKQAKETKQRLSIKLKAVQQELKASSFTGELCCKNVAVLPILKPGQDLVIGFYVSGISDKQEYNALYNEFHDILATQIATAITSVQNKQEILRQQEYLNEIFQQAPVGITMLRGPQYIVEIANPGVCEIWGRKQEDVLGRPVLEALPEAVEQVKDLLDGVLRTGTPFVAEELPITLERMGVLEKLYLNFVYHPLRDAQGFVTGIIVVAIDISEQVRARHKIEVMNNELMASNADLDNFVYSASHDLRAPISNIEGLVEELQENLPEDATSSQDYQQLFGHVQSSIDRFKRVVADLTKVAKIQREAGEDIASIKLEEVIKEVILEFDPIVAASKALFQIDVAPASAIKFSAKNVRSVVYNLISNALKYRSPDRTPIINISTRITTEYCILTVSDNGLGIRMEDVRKMFSMFKRLHDHVDGSGIGLYIVKRIVENAGGKIEVESEINKGTTFHIFFKK</sequence>
<dbReference type="SUPFAM" id="SSF47384">
    <property type="entry name" value="Homodimeric domain of signal transducing histidine kinase"/>
    <property type="match status" value="1"/>
</dbReference>
<dbReference type="PANTHER" id="PTHR43304:SF1">
    <property type="entry name" value="PAC DOMAIN-CONTAINING PROTEIN"/>
    <property type="match status" value="1"/>
</dbReference>
<evidence type="ECO:0000256" key="3">
    <source>
        <dbReference type="ARBA" id="ARBA00022553"/>
    </source>
</evidence>
<keyword evidence="3" id="KW-0597">Phosphoprotein</keyword>
<dbReference type="EC" id="2.7.13.3" evidence="2"/>
<dbReference type="SUPFAM" id="SSF55781">
    <property type="entry name" value="GAF domain-like"/>
    <property type="match status" value="1"/>
</dbReference>
<keyword evidence="9" id="KW-0547">Nucleotide-binding</keyword>
<dbReference type="InterPro" id="IPR036890">
    <property type="entry name" value="HATPase_C_sf"/>
</dbReference>
<evidence type="ECO:0000259" key="7">
    <source>
        <dbReference type="PROSITE" id="PS50112"/>
    </source>
</evidence>
<keyword evidence="9" id="KW-0067">ATP-binding</keyword>
<protein>
    <recommendedName>
        <fullName evidence="2">histidine kinase</fullName>
        <ecNumber evidence="2">2.7.13.3</ecNumber>
    </recommendedName>
</protein>
<dbReference type="InterPro" id="IPR000014">
    <property type="entry name" value="PAS"/>
</dbReference>
<dbReference type="PROSITE" id="PS50113">
    <property type="entry name" value="PAC"/>
    <property type="match status" value="1"/>
</dbReference>
<dbReference type="InterPro" id="IPR003594">
    <property type="entry name" value="HATPase_dom"/>
</dbReference>
<comment type="caution">
    <text evidence="9">The sequence shown here is derived from an EMBL/GenBank/DDBJ whole genome shotgun (WGS) entry which is preliminary data.</text>
</comment>
<dbReference type="RefSeq" id="WP_377522797.1">
    <property type="nucleotide sequence ID" value="NZ_JBHTLD010000013.1"/>
</dbReference>
<keyword evidence="10" id="KW-1185">Reference proteome</keyword>
<dbReference type="Pfam" id="PF00512">
    <property type="entry name" value="HisKA"/>
    <property type="match status" value="1"/>
</dbReference>
<dbReference type="Gene3D" id="1.10.287.130">
    <property type="match status" value="1"/>
</dbReference>